<proteinExistence type="predicted"/>
<feature type="non-terminal residue" evidence="2">
    <location>
        <position position="186"/>
    </location>
</feature>
<dbReference type="EMBL" id="BTRK01000002">
    <property type="protein sequence ID" value="GMR39458.1"/>
    <property type="molecule type" value="Genomic_DNA"/>
</dbReference>
<keyword evidence="3" id="KW-1185">Reference proteome</keyword>
<dbReference type="Proteomes" id="UP001328107">
    <property type="component" value="Unassembled WGS sequence"/>
</dbReference>
<dbReference type="AlphaFoldDB" id="A0AAN4ZDY4"/>
<feature type="compositionally biased region" description="Acidic residues" evidence="1">
    <location>
        <begin position="142"/>
        <end position="156"/>
    </location>
</feature>
<feature type="non-terminal residue" evidence="2">
    <location>
        <position position="1"/>
    </location>
</feature>
<protein>
    <submittedName>
        <fullName evidence="2">Uncharacterized protein</fullName>
    </submittedName>
</protein>
<feature type="compositionally biased region" description="Basic and acidic residues" evidence="1">
    <location>
        <begin position="157"/>
        <end position="174"/>
    </location>
</feature>
<feature type="region of interest" description="Disordered" evidence="1">
    <location>
        <begin position="141"/>
        <end position="186"/>
    </location>
</feature>
<organism evidence="2 3">
    <name type="scientific">Pristionchus mayeri</name>
    <dbReference type="NCBI Taxonomy" id="1317129"/>
    <lineage>
        <taxon>Eukaryota</taxon>
        <taxon>Metazoa</taxon>
        <taxon>Ecdysozoa</taxon>
        <taxon>Nematoda</taxon>
        <taxon>Chromadorea</taxon>
        <taxon>Rhabditida</taxon>
        <taxon>Rhabditina</taxon>
        <taxon>Diplogasteromorpha</taxon>
        <taxon>Diplogasteroidea</taxon>
        <taxon>Neodiplogasteridae</taxon>
        <taxon>Pristionchus</taxon>
    </lineage>
</organism>
<evidence type="ECO:0000256" key="1">
    <source>
        <dbReference type="SAM" id="MobiDB-lite"/>
    </source>
</evidence>
<name>A0AAN4ZDY4_9BILA</name>
<sequence length="186" mass="21061">LLAIACAAPYDEATTTPYSENEAVDEFTTTGGVEVDDQNPEDAATSSGTIETVEYAPEVYRDFAFVLFEDKIREALKDRAGTINWMIEEALVVLTKLVDDEHHEDLPKYFKQWCMAWSIDYRETGIQLISTLAVSEGYVIEDQPETEDQPEEGEETGEVKKREIKLPIRPEDKPIPIADYSEEDMT</sequence>
<evidence type="ECO:0000313" key="3">
    <source>
        <dbReference type="Proteomes" id="UP001328107"/>
    </source>
</evidence>
<comment type="caution">
    <text evidence="2">The sequence shown here is derived from an EMBL/GenBank/DDBJ whole genome shotgun (WGS) entry which is preliminary data.</text>
</comment>
<evidence type="ECO:0000313" key="2">
    <source>
        <dbReference type="EMBL" id="GMR39458.1"/>
    </source>
</evidence>
<gene>
    <name evidence="2" type="ORF">PMAYCL1PPCAC_09653</name>
</gene>
<accession>A0AAN4ZDY4</accession>
<reference evidence="3" key="1">
    <citation type="submission" date="2022-10" db="EMBL/GenBank/DDBJ databases">
        <title>Genome assembly of Pristionchus species.</title>
        <authorList>
            <person name="Yoshida K."/>
            <person name="Sommer R.J."/>
        </authorList>
    </citation>
    <scope>NUCLEOTIDE SEQUENCE [LARGE SCALE GENOMIC DNA]</scope>
    <source>
        <strain evidence="3">RS5460</strain>
    </source>
</reference>